<keyword evidence="3" id="KW-0175">Coiled coil</keyword>
<dbReference type="InterPro" id="IPR038765">
    <property type="entry name" value="Papain-like_cys_pep_sf"/>
</dbReference>
<dbReference type="InterPro" id="IPR006058">
    <property type="entry name" value="2Fe2S_fd_BS"/>
</dbReference>
<dbReference type="CDD" id="cd02248">
    <property type="entry name" value="Peptidase_C1A"/>
    <property type="match status" value="1"/>
</dbReference>
<dbReference type="InterPro" id="IPR025661">
    <property type="entry name" value="Pept_asp_AS"/>
</dbReference>
<evidence type="ECO:0000256" key="2">
    <source>
        <dbReference type="ARBA" id="ARBA00023157"/>
    </source>
</evidence>
<reference evidence="7" key="1">
    <citation type="submission" date="2025-08" db="UniProtKB">
        <authorList>
            <consortium name="RefSeq"/>
        </authorList>
    </citation>
    <scope>IDENTIFICATION</scope>
    <source>
        <tissue evidence="7">Testes</tissue>
    </source>
</reference>
<dbReference type="PROSITE" id="PS00197">
    <property type="entry name" value="2FE2S_FER_1"/>
    <property type="match status" value="1"/>
</dbReference>
<feature type="coiled-coil region" evidence="3">
    <location>
        <begin position="604"/>
        <end position="638"/>
    </location>
</feature>
<dbReference type="PROSITE" id="PS00640">
    <property type="entry name" value="THIOL_PROTEASE_ASN"/>
    <property type="match status" value="1"/>
</dbReference>
<accession>A0ABM0M0U7</accession>
<dbReference type="GeneID" id="100368617"/>
<feature type="region of interest" description="Disordered" evidence="4">
    <location>
        <begin position="97"/>
        <end position="147"/>
    </location>
</feature>
<dbReference type="Gene3D" id="3.90.70.10">
    <property type="entry name" value="Cysteine proteinases"/>
    <property type="match status" value="1"/>
</dbReference>
<dbReference type="PANTHER" id="PTHR12411">
    <property type="entry name" value="CYSTEINE PROTEASE FAMILY C1-RELATED"/>
    <property type="match status" value="1"/>
</dbReference>
<sequence>MSKKRFTKSEMDEKFEQFLKESVSDADDVDSDAINQILGGSKTSARGKAQDLPWWMMSDDDESPRKPDLLGKSALHILSIIHPGLRDEVGMSKDSLEDPHIAGLPNASGVKSNDRVPLGLSSELDDTMTSTDMGPSPGPSPGPGVDTLEEIADKERFFKDLEQKEGTRNIDFARLNRETELSGTLQDSRVLAGIEEKDEDVETQSESQPTVEEKKTGEQLSKGGAGGGSKSGSGGMLAKVSLLDSLDSSLGTVKIPGTSNESRGLLNAGTATEMEALQRALHEVASSQTLNLEETSSDIREAQESAYSRLQDEKRDANNESMDYRDYESTRDTTDFAKTSQDTDKDSEFGQHGMTRTTVSTHKNRSGVIVESRGFDLMPSNQFDVTSANESRGFDLMPAPEAEQNRGFDLSPAVDDSRGFDLTPVPAVRVNRSSAYGESVDSHSVDPRIVSLTEDKVKKPNNRTIKLPPSAGRSKATKIPTKQVRKDAAKKESKKKEVKRDVQKDKYKHVKSSDYGTKKGWSPADTTQRKIKGTETISLEPKPKDTQLVASVESFAQYIKHHFAADKSSDKLKHIPSEEETIIKKPLDSQIQQLSRERALLSEVQDWQGQWKEERRQNQKLRAEILSLQRQHERDLEEMRLQHENDVFRIKQENMILVAKVCHIGQCGSCWAFSTTGSLEGQTFKKTGKLPDLSEQQLVDCSTQFGNHGCNGGLMDLAFEYIKAAPGIEGEMDYPYLAKDGRCMFDQSKVVATDTGYVDIPSMDENALKEAVATIGPISVAIDAGHPSFQMYKSGVYNEPGCSSERLDHGVLAVGYGTEDGQDYWLVKNSWGDSWGQAGYIMMSRNMNNQCGIATQASYPLV</sequence>
<evidence type="ECO:0000259" key="5">
    <source>
        <dbReference type="SMART" id="SM00645"/>
    </source>
</evidence>
<dbReference type="Proteomes" id="UP000694865">
    <property type="component" value="Unplaced"/>
</dbReference>
<dbReference type="PROSITE" id="PS00639">
    <property type="entry name" value="THIOL_PROTEASE_HIS"/>
    <property type="match status" value="1"/>
</dbReference>
<feature type="compositionally biased region" description="Basic and acidic residues" evidence="4">
    <location>
        <begin position="310"/>
        <end position="349"/>
    </location>
</feature>
<evidence type="ECO:0000313" key="7">
    <source>
        <dbReference type="RefSeq" id="XP_006813638.1"/>
    </source>
</evidence>
<dbReference type="SUPFAM" id="SSF54001">
    <property type="entry name" value="Cysteine proteinases"/>
    <property type="match status" value="1"/>
</dbReference>
<dbReference type="RefSeq" id="XP_006813638.1">
    <property type="nucleotide sequence ID" value="XM_006813575.1"/>
</dbReference>
<feature type="compositionally biased region" description="Gly residues" evidence="4">
    <location>
        <begin position="223"/>
        <end position="233"/>
    </location>
</feature>
<evidence type="ECO:0000313" key="6">
    <source>
        <dbReference type="Proteomes" id="UP000694865"/>
    </source>
</evidence>
<keyword evidence="2" id="KW-1015">Disulfide bond</keyword>
<evidence type="ECO:0000256" key="3">
    <source>
        <dbReference type="SAM" id="Coils"/>
    </source>
</evidence>
<comment type="similarity">
    <text evidence="1">Belongs to the peptidase C1 family.</text>
</comment>
<feature type="region of interest" description="Disordered" evidence="4">
    <location>
        <begin position="195"/>
        <end position="233"/>
    </location>
</feature>
<dbReference type="PRINTS" id="PR00705">
    <property type="entry name" value="PAPAIN"/>
</dbReference>
<dbReference type="InterPro" id="IPR039417">
    <property type="entry name" value="Peptidase_C1A_papain-like"/>
</dbReference>
<dbReference type="Pfam" id="PF00112">
    <property type="entry name" value="Peptidase_C1"/>
    <property type="match status" value="1"/>
</dbReference>
<dbReference type="InterPro" id="IPR025660">
    <property type="entry name" value="Pept_his_AS"/>
</dbReference>
<protein>
    <submittedName>
        <fullName evidence="7">Centrosomal protein of 162 kDa-like</fullName>
    </submittedName>
</protein>
<dbReference type="InterPro" id="IPR013128">
    <property type="entry name" value="Peptidase_C1A"/>
</dbReference>
<feature type="region of interest" description="Disordered" evidence="4">
    <location>
        <begin position="305"/>
        <end position="364"/>
    </location>
</feature>
<proteinExistence type="inferred from homology"/>
<evidence type="ECO:0000256" key="4">
    <source>
        <dbReference type="SAM" id="MobiDB-lite"/>
    </source>
</evidence>
<organism evidence="6 7">
    <name type="scientific">Saccoglossus kowalevskii</name>
    <name type="common">Acorn worm</name>
    <dbReference type="NCBI Taxonomy" id="10224"/>
    <lineage>
        <taxon>Eukaryota</taxon>
        <taxon>Metazoa</taxon>
        <taxon>Hemichordata</taxon>
        <taxon>Enteropneusta</taxon>
        <taxon>Harrimaniidae</taxon>
        <taxon>Saccoglossus</taxon>
    </lineage>
</organism>
<feature type="region of interest" description="Disordered" evidence="4">
    <location>
        <begin position="460"/>
        <end position="528"/>
    </location>
</feature>
<feature type="domain" description="Peptidase C1A papain C-terminal" evidence="5">
    <location>
        <begin position="644"/>
        <end position="861"/>
    </location>
</feature>
<dbReference type="SMART" id="SM00645">
    <property type="entry name" value="Pept_C1"/>
    <property type="match status" value="1"/>
</dbReference>
<feature type="compositionally biased region" description="Basic and acidic residues" evidence="4">
    <location>
        <begin position="484"/>
        <end position="505"/>
    </location>
</feature>
<evidence type="ECO:0000256" key="1">
    <source>
        <dbReference type="ARBA" id="ARBA00008455"/>
    </source>
</evidence>
<name>A0ABM0M0U7_SACKO</name>
<dbReference type="InterPro" id="IPR000668">
    <property type="entry name" value="Peptidase_C1A_C"/>
</dbReference>
<gene>
    <name evidence="7" type="primary">LOC100368617</name>
</gene>
<keyword evidence="6" id="KW-1185">Reference proteome</keyword>